<sequence>MSNFNIWQIGRIVKWSRRNGYPLKGKALKVTTTNFRMTIKLAREPNTHTNEASASILVLLLLKTCVKLL</sequence>
<reference evidence="2" key="2">
    <citation type="submission" date="2017-02" db="EMBL/GenBank/DDBJ databases">
        <title>Sunflower complete genome.</title>
        <authorList>
            <person name="Langlade N."/>
            <person name="Munos S."/>
        </authorList>
    </citation>
    <scope>NUCLEOTIDE SEQUENCE [LARGE SCALE GENOMIC DNA]</scope>
    <source>
        <tissue evidence="2">Leaves</tissue>
    </source>
</reference>
<evidence type="ECO:0000313" key="1">
    <source>
        <dbReference type="EMBL" id="KAF5810945.1"/>
    </source>
</evidence>
<evidence type="ECO:0000313" key="2">
    <source>
        <dbReference type="EMBL" id="OTG28965.1"/>
    </source>
</evidence>
<dbReference type="EMBL" id="MNCJ02000319">
    <property type="protein sequence ID" value="KAF5810945.1"/>
    <property type="molecule type" value="Genomic_DNA"/>
</dbReference>
<dbReference type="Proteomes" id="UP000215914">
    <property type="component" value="Chromosome 4"/>
</dbReference>
<dbReference type="Gramene" id="mRNA:HanXRQr2_Chr04g0175611">
    <property type="protein sequence ID" value="mRNA:HanXRQr2_Chr04g0175611"/>
    <property type="gene ID" value="HanXRQr2_Chr04g0175611"/>
</dbReference>
<evidence type="ECO:0000313" key="3">
    <source>
        <dbReference type="Proteomes" id="UP000215914"/>
    </source>
</evidence>
<reference evidence="1 3" key="1">
    <citation type="journal article" date="2017" name="Nature">
        <title>The sunflower genome provides insights into oil metabolism, flowering and Asterid evolution.</title>
        <authorList>
            <person name="Badouin H."/>
            <person name="Gouzy J."/>
            <person name="Grassa C.J."/>
            <person name="Murat F."/>
            <person name="Staton S.E."/>
            <person name="Cottret L."/>
            <person name="Lelandais-Briere C."/>
            <person name="Owens G.L."/>
            <person name="Carrere S."/>
            <person name="Mayjonade B."/>
            <person name="Legrand L."/>
            <person name="Gill N."/>
            <person name="Kane N.C."/>
            <person name="Bowers J.E."/>
            <person name="Hubner S."/>
            <person name="Bellec A."/>
            <person name="Berard A."/>
            <person name="Berges H."/>
            <person name="Blanchet N."/>
            <person name="Boniface M.C."/>
            <person name="Brunel D."/>
            <person name="Catrice O."/>
            <person name="Chaidir N."/>
            <person name="Claudel C."/>
            <person name="Donnadieu C."/>
            <person name="Faraut T."/>
            <person name="Fievet G."/>
            <person name="Helmstetter N."/>
            <person name="King M."/>
            <person name="Knapp S.J."/>
            <person name="Lai Z."/>
            <person name="Le Paslier M.C."/>
            <person name="Lippi Y."/>
            <person name="Lorenzon L."/>
            <person name="Mandel J.R."/>
            <person name="Marage G."/>
            <person name="Marchand G."/>
            <person name="Marquand E."/>
            <person name="Bret-Mestries E."/>
            <person name="Morien E."/>
            <person name="Nambeesan S."/>
            <person name="Nguyen T."/>
            <person name="Pegot-Espagnet P."/>
            <person name="Pouilly N."/>
            <person name="Raftis F."/>
            <person name="Sallet E."/>
            <person name="Schiex T."/>
            <person name="Thomas J."/>
            <person name="Vandecasteele C."/>
            <person name="Vares D."/>
            <person name="Vear F."/>
            <person name="Vautrin S."/>
            <person name="Crespi M."/>
            <person name="Mangin B."/>
            <person name="Burke J.M."/>
            <person name="Salse J."/>
            <person name="Munos S."/>
            <person name="Vincourt P."/>
            <person name="Rieseberg L.H."/>
            <person name="Langlade N.B."/>
        </authorList>
    </citation>
    <scope>NUCLEOTIDE SEQUENCE [LARGE SCALE GENOMIC DNA]</scope>
    <source>
        <strain evidence="3">cv. SF193</strain>
        <tissue evidence="1">Leaves</tissue>
    </source>
</reference>
<proteinExistence type="predicted"/>
<organism evidence="2 3">
    <name type="scientific">Helianthus annuus</name>
    <name type="common">Common sunflower</name>
    <dbReference type="NCBI Taxonomy" id="4232"/>
    <lineage>
        <taxon>Eukaryota</taxon>
        <taxon>Viridiplantae</taxon>
        <taxon>Streptophyta</taxon>
        <taxon>Embryophyta</taxon>
        <taxon>Tracheophyta</taxon>
        <taxon>Spermatophyta</taxon>
        <taxon>Magnoliopsida</taxon>
        <taxon>eudicotyledons</taxon>
        <taxon>Gunneridae</taxon>
        <taxon>Pentapetalae</taxon>
        <taxon>asterids</taxon>
        <taxon>campanulids</taxon>
        <taxon>Asterales</taxon>
        <taxon>Asteraceae</taxon>
        <taxon>Asteroideae</taxon>
        <taxon>Heliantheae alliance</taxon>
        <taxon>Heliantheae</taxon>
        <taxon>Helianthus</taxon>
    </lineage>
</organism>
<reference evidence="1" key="3">
    <citation type="submission" date="2020-06" db="EMBL/GenBank/DDBJ databases">
        <title>Helianthus annuus Genome sequencing and assembly Release 2.</title>
        <authorList>
            <person name="Gouzy J."/>
            <person name="Langlade N."/>
            <person name="Munos S."/>
        </authorList>
    </citation>
    <scope>NUCLEOTIDE SEQUENCE</scope>
    <source>
        <tissue evidence="1">Leaves</tissue>
    </source>
</reference>
<accession>A0A251V023</accession>
<protein>
    <submittedName>
        <fullName evidence="2">Uncharacterized protein</fullName>
    </submittedName>
</protein>
<dbReference type="InParanoid" id="A0A251V023"/>
<dbReference type="EMBL" id="CM007893">
    <property type="protein sequence ID" value="OTG28965.1"/>
    <property type="molecule type" value="Genomic_DNA"/>
</dbReference>
<name>A0A251V023_HELAN</name>
<dbReference type="AlphaFoldDB" id="A0A251V023"/>
<keyword evidence="3" id="KW-1185">Reference proteome</keyword>
<gene>
    <name evidence="2" type="ORF">HannXRQ_Chr04g0117111</name>
    <name evidence="1" type="ORF">HanXRQr2_Chr04g0175611</name>
</gene>